<proteinExistence type="predicted"/>
<dbReference type="Proteomes" id="UP001242732">
    <property type="component" value="Chromosome"/>
</dbReference>
<dbReference type="RefSeq" id="WP_157774164.1">
    <property type="nucleotide sequence ID" value="NZ_CP023687.1"/>
</dbReference>
<organism evidence="2 3">
    <name type="scientific">Paracidovorax citrulli</name>
    <name type="common">Acidovorax citrulli</name>
    <dbReference type="NCBI Taxonomy" id="80869"/>
    <lineage>
        <taxon>Bacteria</taxon>
        <taxon>Pseudomonadati</taxon>
        <taxon>Pseudomonadota</taxon>
        <taxon>Betaproteobacteria</taxon>
        <taxon>Burkholderiales</taxon>
        <taxon>Comamonadaceae</taxon>
        <taxon>Paracidovorax</taxon>
    </lineage>
</organism>
<evidence type="ECO:0000259" key="1">
    <source>
        <dbReference type="Pfam" id="PF00561"/>
    </source>
</evidence>
<dbReference type="InterPro" id="IPR050228">
    <property type="entry name" value="Carboxylesterase_BioH"/>
</dbReference>
<dbReference type="PANTHER" id="PTHR43194:SF5">
    <property type="entry name" value="PIMELOYL-[ACYL-CARRIER PROTEIN] METHYL ESTER ESTERASE"/>
    <property type="match status" value="1"/>
</dbReference>
<dbReference type="GeneID" id="79789029"/>
<gene>
    <name evidence="2" type="ORF">QRO08_04210</name>
</gene>
<dbReference type="EMBL" id="CP127363">
    <property type="protein sequence ID" value="WIY49787.1"/>
    <property type="molecule type" value="Genomic_DNA"/>
</dbReference>
<dbReference type="SUPFAM" id="SSF53474">
    <property type="entry name" value="alpha/beta-Hydrolases"/>
    <property type="match status" value="1"/>
</dbReference>
<name>A0ABY9ASK3_PARCI</name>
<dbReference type="InterPro" id="IPR000073">
    <property type="entry name" value="AB_hydrolase_1"/>
</dbReference>
<dbReference type="PANTHER" id="PTHR43194">
    <property type="entry name" value="HYDROLASE ALPHA/BETA FOLD FAMILY"/>
    <property type="match status" value="1"/>
</dbReference>
<dbReference type="Pfam" id="PF00561">
    <property type="entry name" value="Abhydrolase_1"/>
    <property type="match status" value="1"/>
</dbReference>
<evidence type="ECO:0000313" key="3">
    <source>
        <dbReference type="Proteomes" id="UP001242732"/>
    </source>
</evidence>
<dbReference type="GO" id="GO:0016787">
    <property type="term" value="F:hydrolase activity"/>
    <property type="evidence" value="ECO:0007669"/>
    <property type="project" value="UniProtKB-KW"/>
</dbReference>
<feature type="domain" description="AB hydrolase-1" evidence="1">
    <location>
        <begin position="29"/>
        <end position="140"/>
    </location>
</feature>
<accession>A0ABY9ASK3</accession>
<dbReference type="InterPro" id="IPR029058">
    <property type="entry name" value="AB_hydrolase_fold"/>
</dbReference>
<dbReference type="PRINTS" id="PR00111">
    <property type="entry name" value="ABHYDROLASE"/>
</dbReference>
<keyword evidence="2" id="KW-0378">Hydrolase</keyword>
<reference evidence="2 3" key="1">
    <citation type="submission" date="2023-06" db="EMBL/GenBank/DDBJ databases">
        <authorList>
            <person name="Ham H."/>
            <person name="Park D.S."/>
        </authorList>
    </citation>
    <scope>NUCLEOTIDE SEQUENCE [LARGE SCALE GENOMIC DNA]</scope>
    <source>
        <strain evidence="2 3">KACC 17005</strain>
    </source>
</reference>
<evidence type="ECO:0000313" key="2">
    <source>
        <dbReference type="EMBL" id="WIY49787.1"/>
    </source>
</evidence>
<dbReference type="Gene3D" id="3.40.50.1820">
    <property type="entry name" value="alpha/beta hydrolase"/>
    <property type="match status" value="1"/>
</dbReference>
<protein>
    <submittedName>
        <fullName evidence="2">Alpha/beta hydrolase</fullName>
    </submittedName>
</protein>
<keyword evidence="3" id="KW-1185">Reference proteome</keyword>
<sequence length="298" mass="31533">MDPPRHAVSHRLRIDGLSLHCIEYPGDGPPLVLLHSLTGNARIFDGLILAGLADHFRVLVPEMCGRGQSETAFTQLSLADGLRHLLAWLDHFGIGSAALCGHSFGGLAALYATDRAPARVSHLALLDAAADMHPAAPALAAMAAIRLDGLYPSVQAYRDAVVRPASFSQPWHAAMQGFVEADLAPVAPGIYTTAARSGTAHIASLHVQSMAQREWRDCAARVQVPALLAQAAEPFWMGIPMLTDDGAGTTARLLRAPRVRIPGNHFTMLYGAGAERIVQALAPWSGQGTAEPAAAMTV</sequence>